<dbReference type="CDD" id="cd01075">
    <property type="entry name" value="NAD_bind_Leu_Phe_Val_DH"/>
    <property type="match status" value="1"/>
</dbReference>
<accession>J9URW6</accession>
<dbReference type="GO" id="GO:0006520">
    <property type="term" value="P:amino acid metabolic process"/>
    <property type="evidence" value="ECO:0007669"/>
    <property type="project" value="InterPro"/>
</dbReference>
<dbReference type="AlphaFoldDB" id="J9URW6"/>
<dbReference type="RefSeq" id="WP_014936643.1">
    <property type="nucleotide sequence ID" value="NC_018607.1"/>
</dbReference>
<evidence type="ECO:0000313" key="2">
    <source>
        <dbReference type="EMBL" id="AFR71575.1"/>
    </source>
</evidence>
<feature type="domain" description="Glutamate/phenylalanine/leucine/valine/L-tryptophan dehydrogenase C-terminal" evidence="1">
    <location>
        <begin position="19"/>
        <end position="226"/>
    </location>
</feature>
<dbReference type="GO" id="GO:0016639">
    <property type="term" value="F:oxidoreductase activity, acting on the CH-NH2 group of donors, NAD or NADP as acceptor"/>
    <property type="evidence" value="ECO:0007669"/>
    <property type="project" value="InterPro"/>
</dbReference>
<evidence type="ECO:0000313" key="3">
    <source>
        <dbReference type="Proteomes" id="UP000007346"/>
    </source>
</evidence>
<organism evidence="2 3">
    <name type="scientific">Brachyspira pilosicoli B2904</name>
    <dbReference type="NCBI Taxonomy" id="1133568"/>
    <lineage>
        <taxon>Bacteria</taxon>
        <taxon>Pseudomonadati</taxon>
        <taxon>Spirochaetota</taxon>
        <taxon>Spirochaetia</taxon>
        <taxon>Brachyspirales</taxon>
        <taxon>Brachyspiraceae</taxon>
        <taxon>Brachyspira</taxon>
    </lineage>
</organism>
<dbReference type="Proteomes" id="UP000007346">
    <property type="component" value="Chromosome"/>
</dbReference>
<evidence type="ECO:0000259" key="1">
    <source>
        <dbReference type="SMART" id="SM00839"/>
    </source>
</evidence>
<dbReference type="EMBL" id="CP003490">
    <property type="protein sequence ID" value="AFR71575.1"/>
    <property type="molecule type" value="Genomic_DNA"/>
</dbReference>
<dbReference type="SUPFAM" id="SSF51735">
    <property type="entry name" value="NAD(P)-binding Rossmann-fold domains"/>
    <property type="match status" value="1"/>
</dbReference>
<dbReference type="Pfam" id="PF00208">
    <property type="entry name" value="ELFV_dehydrog"/>
    <property type="match status" value="1"/>
</dbReference>
<dbReference type="PANTHER" id="PTHR42722">
    <property type="entry name" value="LEUCINE DEHYDROGENASE"/>
    <property type="match status" value="1"/>
</dbReference>
<sequence>MEYVAKETSFVAGLRSKSGDPSPMTAYGVYMAMKASAFKAFGSDNLGGKKISVQGLGHVGLVLCDYLAKDNAELVVSDIDSDKVKKVVELYKAKEVNVNAIYEQDVDIFAPCGLGAIINDETIPKLKCKVIAGSANNVLKESHHGKILKEKGIVYAPDYVANAGGVINVAMENPVYNYEAAKSATEKIYDRILEIFEISDRENISTNEAADKLAIQRIESIGEIHSRYIRK</sequence>
<dbReference type="PATRIC" id="fig|1133568.3.peg.2250"/>
<gene>
    <name evidence="2" type="ORF">B2904_orf2247</name>
</gene>
<reference evidence="2 3" key="1">
    <citation type="journal article" date="2012" name="BMC Genomics">
        <title>Comparative genomics of Brachyspira pilosicoli strains: genome rearrangements, reductions and correlation of genetic compliment with phenotypic diversity.</title>
        <authorList>
            <person name="Mappley L.J."/>
            <person name="Black M.L."/>
            <person name="Abuoun M."/>
            <person name="Darby A.C."/>
            <person name="Woodward M.J."/>
            <person name="Parkhill J."/>
            <person name="Turner A.K."/>
            <person name="Bellgard M.I."/>
            <person name="La T."/>
            <person name="Phillips N.D."/>
            <person name="La Ragione R.M."/>
            <person name="Hampson D.J."/>
        </authorList>
    </citation>
    <scope>NUCLEOTIDE SEQUENCE [LARGE SCALE GENOMIC DNA]</scope>
    <source>
        <strain evidence="2">B2904</strain>
    </source>
</reference>
<dbReference type="HOGENOM" id="CLU_104515_0_0_12"/>
<dbReference type="InterPro" id="IPR016211">
    <property type="entry name" value="Glu/Phe/Leu/Val/Trp_DH_bac/arc"/>
</dbReference>
<protein>
    <submittedName>
        <fullName evidence="2">Glu/Leu/Phe/Val dehydrogenase</fullName>
    </submittedName>
</protein>
<name>J9URW6_BRAPL</name>
<dbReference type="InterPro" id="IPR006096">
    <property type="entry name" value="Glu/Leu/Phe/Val/Trp_DH_C"/>
</dbReference>
<dbReference type="Gene3D" id="3.40.50.720">
    <property type="entry name" value="NAD(P)-binding Rossmann-like Domain"/>
    <property type="match status" value="1"/>
</dbReference>
<dbReference type="InterPro" id="IPR036291">
    <property type="entry name" value="NAD(P)-bd_dom_sf"/>
</dbReference>
<dbReference type="SMART" id="SM00839">
    <property type="entry name" value="ELFV_dehydrog"/>
    <property type="match status" value="1"/>
</dbReference>
<dbReference type="PANTHER" id="PTHR42722:SF1">
    <property type="entry name" value="VALINE DEHYDROGENASE"/>
    <property type="match status" value="1"/>
</dbReference>
<dbReference type="KEGG" id="bpj:B2904_orf2247"/>
<proteinExistence type="predicted"/>